<keyword evidence="2" id="KW-0732">Signal</keyword>
<sequence>MKGLRNVFVGLLSALSMQAFQAVQAADAWPVRPVKMIVPFAAGGPTDVLARSLAMELSARLGQSVIVENRAGGGSNIGYDAMARAPADGYTILLGTATVVTNPSLYKKLSFDPLKDFTPIALIGTTPVFVWVRNDYPAATLPDLVRLAKETPGTINYGSSGPGTVAHLASLLFQERTGTSMTHVGYKGSAQALNDMLGGVFSVQFDAPQPMVAQYRAGTLRALATLSSHRSSAFPDVPSISEFGYEGIDASALFGLYTAAGVSPDIVGKLQHTLQAVLASPKFKEVMAQQFVEMPAQPVEGPAFQAWLKNEIDVWHGVIAKSGISLN</sequence>
<dbReference type="CDD" id="cd07012">
    <property type="entry name" value="PBP2_Bug_TTT"/>
    <property type="match status" value="1"/>
</dbReference>
<feature type="chain" id="PRO_5041441119" evidence="2">
    <location>
        <begin position="26"/>
        <end position="327"/>
    </location>
</feature>
<dbReference type="Gene3D" id="3.40.190.150">
    <property type="entry name" value="Bordetella uptake gene, domain 1"/>
    <property type="match status" value="1"/>
</dbReference>
<dbReference type="EMBL" id="JAOCKG010000002">
    <property type="protein sequence ID" value="MDH2050253.1"/>
    <property type="molecule type" value="Genomic_DNA"/>
</dbReference>
<dbReference type="InterPro" id="IPR042100">
    <property type="entry name" value="Bug_dom1"/>
</dbReference>
<dbReference type="InterPro" id="IPR005064">
    <property type="entry name" value="BUG"/>
</dbReference>
<evidence type="ECO:0000313" key="4">
    <source>
        <dbReference type="Proteomes" id="UP001161276"/>
    </source>
</evidence>
<comment type="caution">
    <text evidence="3">The sequence shown here is derived from an EMBL/GenBank/DDBJ whole genome shotgun (WGS) entry which is preliminary data.</text>
</comment>
<dbReference type="Proteomes" id="UP001161276">
    <property type="component" value="Unassembled WGS sequence"/>
</dbReference>
<evidence type="ECO:0000256" key="2">
    <source>
        <dbReference type="SAM" id="SignalP"/>
    </source>
</evidence>
<evidence type="ECO:0000256" key="1">
    <source>
        <dbReference type="ARBA" id="ARBA00006987"/>
    </source>
</evidence>
<dbReference type="PANTHER" id="PTHR42928">
    <property type="entry name" value="TRICARBOXYLATE-BINDING PROTEIN"/>
    <property type="match status" value="1"/>
</dbReference>
<evidence type="ECO:0000313" key="3">
    <source>
        <dbReference type="EMBL" id="MDH2050253.1"/>
    </source>
</evidence>
<name>A0AA43AZT7_9BURK</name>
<proteinExistence type="inferred from homology"/>
<protein>
    <submittedName>
        <fullName evidence="3">Tripartite tricarboxylate transporter substrate binding protein</fullName>
    </submittedName>
</protein>
<dbReference type="AlphaFoldDB" id="A0AA43AZT7"/>
<feature type="signal peptide" evidence="2">
    <location>
        <begin position="1"/>
        <end position="25"/>
    </location>
</feature>
<accession>A0AA43AZT7</accession>
<dbReference type="SUPFAM" id="SSF53850">
    <property type="entry name" value="Periplasmic binding protein-like II"/>
    <property type="match status" value="1"/>
</dbReference>
<dbReference type="PIRSF" id="PIRSF017082">
    <property type="entry name" value="YflP"/>
    <property type="match status" value="1"/>
</dbReference>
<dbReference type="Gene3D" id="3.40.190.10">
    <property type="entry name" value="Periplasmic binding protein-like II"/>
    <property type="match status" value="1"/>
</dbReference>
<dbReference type="RefSeq" id="WP_006225826.1">
    <property type="nucleotide sequence ID" value="NZ_ALJE01000022.1"/>
</dbReference>
<reference evidence="3" key="1">
    <citation type="submission" date="2022-09" db="EMBL/GenBank/DDBJ databases">
        <title>Intensive care unit water sources are persistently colonized with multi-drug resistant bacteria and are the site of extensive horizontal gene transfer of antibiotic resistance genes.</title>
        <authorList>
            <person name="Diorio-Toth L."/>
        </authorList>
    </citation>
    <scope>NUCLEOTIDE SEQUENCE</scope>
    <source>
        <strain evidence="3">GD03676</strain>
    </source>
</reference>
<dbReference type="PANTHER" id="PTHR42928:SF5">
    <property type="entry name" value="BLR1237 PROTEIN"/>
    <property type="match status" value="1"/>
</dbReference>
<organism evidence="3 4">
    <name type="scientific">Achromobacter marplatensis</name>
    <dbReference type="NCBI Taxonomy" id="470868"/>
    <lineage>
        <taxon>Bacteria</taxon>
        <taxon>Pseudomonadati</taxon>
        <taxon>Pseudomonadota</taxon>
        <taxon>Betaproteobacteria</taxon>
        <taxon>Burkholderiales</taxon>
        <taxon>Alcaligenaceae</taxon>
        <taxon>Achromobacter</taxon>
    </lineage>
</organism>
<dbReference type="Pfam" id="PF03401">
    <property type="entry name" value="TctC"/>
    <property type="match status" value="1"/>
</dbReference>
<gene>
    <name evidence="3" type="ORF">N5K24_07585</name>
</gene>
<comment type="similarity">
    <text evidence="1">Belongs to the UPF0065 (bug) family.</text>
</comment>